<proteinExistence type="predicted"/>
<keyword evidence="2" id="KW-0238">DNA-binding</keyword>
<evidence type="ECO:0000256" key="3">
    <source>
        <dbReference type="ARBA" id="ARBA00023163"/>
    </source>
</evidence>
<dbReference type="GO" id="GO:0003700">
    <property type="term" value="F:DNA-binding transcription factor activity"/>
    <property type="evidence" value="ECO:0007669"/>
    <property type="project" value="InterPro"/>
</dbReference>
<evidence type="ECO:0000313" key="7">
    <source>
        <dbReference type="Proteomes" id="UP000186132"/>
    </source>
</evidence>
<dbReference type="InterPro" id="IPR036388">
    <property type="entry name" value="WH-like_DNA-bd_sf"/>
</dbReference>
<name>A0A1M5EKI4_9ACTN</name>
<sequence>MAAKSTRPASRPPRRPRRVSDEKRHEIIDDMGVLWEELGMPRSEGRIVGCLMMSNEPALSSADLIEQLGMSAASVSTGTRRLAEVGFVKRVTQPGRRGHFFRVEDDVWGAFLAGERGYLDKRVAFAESVLELLGPDDEGPRRRVQNMRDYMSWLRTYHRQMLGDYEKFKRERADPGR</sequence>
<dbReference type="STRING" id="1206085.SAMN05443575_0925"/>
<dbReference type="Gene3D" id="1.10.10.10">
    <property type="entry name" value="Winged helix-like DNA-binding domain superfamily/Winged helix DNA-binding domain"/>
    <property type="match status" value="1"/>
</dbReference>
<organism evidence="6 7">
    <name type="scientific">Jatrophihabitans endophyticus</name>
    <dbReference type="NCBI Taxonomy" id="1206085"/>
    <lineage>
        <taxon>Bacteria</taxon>
        <taxon>Bacillati</taxon>
        <taxon>Actinomycetota</taxon>
        <taxon>Actinomycetes</taxon>
        <taxon>Jatrophihabitantales</taxon>
        <taxon>Jatrophihabitantaceae</taxon>
        <taxon>Jatrophihabitans</taxon>
    </lineage>
</organism>
<dbReference type="GO" id="GO:0003677">
    <property type="term" value="F:DNA binding"/>
    <property type="evidence" value="ECO:0007669"/>
    <property type="project" value="UniProtKB-KW"/>
</dbReference>
<protein>
    <submittedName>
        <fullName evidence="6">MarR family protein</fullName>
    </submittedName>
</protein>
<keyword evidence="1" id="KW-0805">Transcription regulation</keyword>
<dbReference type="SUPFAM" id="SSF46785">
    <property type="entry name" value="Winged helix' DNA-binding domain"/>
    <property type="match status" value="1"/>
</dbReference>
<gene>
    <name evidence="6" type="ORF">SAMN05443575_0925</name>
</gene>
<dbReference type="EMBL" id="FQVU01000001">
    <property type="protein sequence ID" value="SHF79823.1"/>
    <property type="molecule type" value="Genomic_DNA"/>
</dbReference>
<keyword evidence="3" id="KW-0804">Transcription</keyword>
<accession>A0A1M5EKI4</accession>
<dbReference type="OrthoDB" id="67158at2"/>
<dbReference type="Proteomes" id="UP000186132">
    <property type="component" value="Unassembled WGS sequence"/>
</dbReference>
<evidence type="ECO:0000313" key="6">
    <source>
        <dbReference type="EMBL" id="SHF79823.1"/>
    </source>
</evidence>
<evidence type="ECO:0000259" key="5">
    <source>
        <dbReference type="Pfam" id="PF12802"/>
    </source>
</evidence>
<dbReference type="InterPro" id="IPR052362">
    <property type="entry name" value="HTH-GbsR_regulator"/>
</dbReference>
<dbReference type="Pfam" id="PF12802">
    <property type="entry name" value="MarR_2"/>
    <property type="match status" value="1"/>
</dbReference>
<dbReference type="PANTHER" id="PTHR38465">
    <property type="entry name" value="HTH-TYPE TRANSCRIPTIONAL REGULATOR MJ1563-RELATED"/>
    <property type="match status" value="1"/>
</dbReference>
<dbReference type="InterPro" id="IPR000835">
    <property type="entry name" value="HTH_MarR-typ"/>
</dbReference>
<feature type="domain" description="HTH marR-type" evidence="5">
    <location>
        <begin position="39"/>
        <end position="95"/>
    </location>
</feature>
<keyword evidence="7" id="KW-1185">Reference proteome</keyword>
<dbReference type="AlphaFoldDB" id="A0A1M5EKI4"/>
<dbReference type="InterPro" id="IPR036390">
    <property type="entry name" value="WH_DNA-bd_sf"/>
</dbReference>
<dbReference type="RefSeq" id="WP_073386407.1">
    <property type="nucleotide sequence ID" value="NZ_FQVU01000001.1"/>
</dbReference>
<reference evidence="6 7" key="1">
    <citation type="submission" date="2016-11" db="EMBL/GenBank/DDBJ databases">
        <authorList>
            <person name="Jaros S."/>
            <person name="Januszkiewicz K."/>
            <person name="Wedrychowicz H."/>
        </authorList>
    </citation>
    <scope>NUCLEOTIDE SEQUENCE [LARGE SCALE GENOMIC DNA]</scope>
    <source>
        <strain evidence="6 7">DSM 45627</strain>
    </source>
</reference>
<feature type="region of interest" description="Disordered" evidence="4">
    <location>
        <begin position="1"/>
        <end position="23"/>
    </location>
</feature>
<evidence type="ECO:0000256" key="1">
    <source>
        <dbReference type="ARBA" id="ARBA00023015"/>
    </source>
</evidence>
<evidence type="ECO:0000256" key="2">
    <source>
        <dbReference type="ARBA" id="ARBA00023125"/>
    </source>
</evidence>
<evidence type="ECO:0000256" key="4">
    <source>
        <dbReference type="SAM" id="MobiDB-lite"/>
    </source>
</evidence>
<dbReference type="PANTHER" id="PTHR38465:SF1">
    <property type="entry name" value="HTH-TYPE TRANSCRIPTIONAL REGULATOR MJ1563-RELATED"/>
    <property type="match status" value="1"/>
</dbReference>